<keyword evidence="3 8" id="KW-0238">DNA-binding</keyword>
<dbReference type="SMART" id="SM00448">
    <property type="entry name" value="REC"/>
    <property type="match status" value="1"/>
</dbReference>
<name>A0A1V9FRR4_9BACT</name>
<dbReference type="PANTHER" id="PTHR43214:SF41">
    <property type="entry name" value="NITRATE_NITRITE RESPONSE REGULATOR PROTEIN NARP"/>
    <property type="match status" value="1"/>
</dbReference>
<keyword evidence="4" id="KW-0804">Transcription</keyword>
<dbReference type="SUPFAM" id="SSF52172">
    <property type="entry name" value="CheY-like"/>
    <property type="match status" value="1"/>
</dbReference>
<dbReference type="InterPro" id="IPR011006">
    <property type="entry name" value="CheY-like_superfamily"/>
</dbReference>
<dbReference type="InterPro" id="IPR058245">
    <property type="entry name" value="NreC/VraR/RcsB-like_REC"/>
</dbReference>
<evidence type="ECO:0000313" key="9">
    <source>
        <dbReference type="Proteomes" id="UP000192796"/>
    </source>
</evidence>
<evidence type="ECO:0000256" key="2">
    <source>
        <dbReference type="ARBA" id="ARBA00023015"/>
    </source>
</evidence>
<organism evidence="8 9">
    <name type="scientific">Niastella vici</name>
    <dbReference type="NCBI Taxonomy" id="1703345"/>
    <lineage>
        <taxon>Bacteria</taxon>
        <taxon>Pseudomonadati</taxon>
        <taxon>Bacteroidota</taxon>
        <taxon>Chitinophagia</taxon>
        <taxon>Chitinophagales</taxon>
        <taxon>Chitinophagaceae</taxon>
        <taxon>Niastella</taxon>
    </lineage>
</organism>
<feature type="domain" description="HTH luxR-type" evidence="6">
    <location>
        <begin position="149"/>
        <end position="214"/>
    </location>
</feature>
<dbReference type="Proteomes" id="UP000192796">
    <property type="component" value="Unassembled WGS sequence"/>
</dbReference>
<evidence type="ECO:0000259" key="6">
    <source>
        <dbReference type="PROSITE" id="PS50043"/>
    </source>
</evidence>
<dbReference type="PROSITE" id="PS50110">
    <property type="entry name" value="RESPONSE_REGULATORY"/>
    <property type="match status" value="1"/>
</dbReference>
<keyword evidence="1 5" id="KW-0597">Phosphoprotein</keyword>
<dbReference type="GO" id="GO:0003677">
    <property type="term" value="F:DNA binding"/>
    <property type="evidence" value="ECO:0007669"/>
    <property type="project" value="UniProtKB-KW"/>
</dbReference>
<evidence type="ECO:0000259" key="7">
    <source>
        <dbReference type="PROSITE" id="PS50110"/>
    </source>
</evidence>
<dbReference type="AlphaFoldDB" id="A0A1V9FRR4"/>
<dbReference type="STRING" id="1703345.A3860_05005"/>
<evidence type="ECO:0000256" key="3">
    <source>
        <dbReference type="ARBA" id="ARBA00023125"/>
    </source>
</evidence>
<comment type="caution">
    <text evidence="8">The sequence shown here is derived from an EMBL/GenBank/DDBJ whole genome shotgun (WGS) entry which is preliminary data.</text>
</comment>
<dbReference type="SUPFAM" id="SSF46894">
    <property type="entry name" value="C-terminal effector domain of the bipartite response regulators"/>
    <property type="match status" value="1"/>
</dbReference>
<dbReference type="InterPro" id="IPR001789">
    <property type="entry name" value="Sig_transdc_resp-reg_receiver"/>
</dbReference>
<sequence length="229" mass="26613">MRMQTINLAIVDHHTLFRKVLKNYLSGQDNIFVTIQVRTMTELLEELKYKPVDILLMDLFMPGLNGLEAAERIRREYPAIKILILSVSMDMDLISDLIDVGIDGFVSKSDEPEELMHAIYDIANNRVCRSRWFTEALYWNKQITIKINMNGGRSILSDREKKILQLLWEEKSNKEVAEELFLGIRTVERIRQEMKEKVGASSTVGLIKFGLEQKIIRTLMNTAERFFIS</sequence>
<dbReference type="PROSITE" id="PS50043">
    <property type="entry name" value="HTH_LUXR_2"/>
    <property type="match status" value="1"/>
</dbReference>
<proteinExistence type="predicted"/>
<evidence type="ECO:0000256" key="4">
    <source>
        <dbReference type="ARBA" id="ARBA00023163"/>
    </source>
</evidence>
<feature type="modified residue" description="4-aspartylphosphate" evidence="5">
    <location>
        <position position="58"/>
    </location>
</feature>
<dbReference type="InterPro" id="IPR016032">
    <property type="entry name" value="Sig_transdc_resp-reg_C-effctor"/>
</dbReference>
<feature type="domain" description="Response regulatory" evidence="7">
    <location>
        <begin position="7"/>
        <end position="123"/>
    </location>
</feature>
<dbReference type="SMART" id="SM00421">
    <property type="entry name" value="HTH_LUXR"/>
    <property type="match status" value="1"/>
</dbReference>
<dbReference type="EMBL" id="LVYD01000058">
    <property type="protein sequence ID" value="OQP61079.1"/>
    <property type="molecule type" value="Genomic_DNA"/>
</dbReference>
<evidence type="ECO:0000256" key="5">
    <source>
        <dbReference type="PROSITE-ProRule" id="PRU00169"/>
    </source>
</evidence>
<dbReference type="CDD" id="cd17535">
    <property type="entry name" value="REC_NarL-like"/>
    <property type="match status" value="1"/>
</dbReference>
<evidence type="ECO:0000313" key="8">
    <source>
        <dbReference type="EMBL" id="OQP61079.1"/>
    </source>
</evidence>
<dbReference type="GO" id="GO:0000160">
    <property type="term" value="P:phosphorelay signal transduction system"/>
    <property type="evidence" value="ECO:0007669"/>
    <property type="project" value="InterPro"/>
</dbReference>
<protein>
    <submittedName>
        <fullName evidence="8">DNA-binding response regulator</fullName>
    </submittedName>
</protein>
<keyword evidence="9" id="KW-1185">Reference proteome</keyword>
<dbReference type="OrthoDB" id="666033at2"/>
<dbReference type="RefSeq" id="WP_081151314.1">
    <property type="nucleotide sequence ID" value="NZ_LVYD01000058.1"/>
</dbReference>
<accession>A0A1V9FRR4</accession>
<dbReference type="Pfam" id="PF00072">
    <property type="entry name" value="Response_reg"/>
    <property type="match status" value="1"/>
</dbReference>
<reference evidence="8 9" key="1">
    <citation type="submission" date="2016-03" db="EMBL/GenBank/DDBJ databases">
        <title>Niastella vici sp. nov., isolated from farmland soil.</title>
        <authorList>
            <person name="Chen L."/>
            <person name="Wang D."/>
            <person name="Yang S."/>
            <person name="Wang G."/>
        </authorList>
    </citation>
    <scope>NUCLEOTIDE SEQUENCE [LARGE SCALE GENOMIC DNA]</scope>
    <source>
        <strain evidence="8 9">DJ57</strain>
    </source>
</reference>
<dbReference type="InterPro" id="IPR036388">
    <property type="entry name" value="WH-like_DNA-bd_sf"/>
</dbReference>
<dbReference type="GO" id="GO:0006355">
    <property type="term" value="P:regulation of DNA-templated transcription"/>
    <property type="evidence" value="ECO:0007669"/>
    <property type="project" value="InterPro"/>
</dbReference>
<dbReference type="Pfam" id="PF00196">
    <property type="entry name" value="GerE"/>
    <property type="match status" value="1"/>
</dbReference>
<dbReference type="InterPro" id="IPR039420">
    <property type="entry name" value="WalR-like"/>
</dbReference>
<dbReference type="Gene3D" id="3.40.50.2300">
    <property type="match status" value="1"/>
</dbReference>
<evidence type="ECO:0000256" key="1">
    <source>
        <dbReference type="ARBA" id="ARBA00022553"/>
    </source>
</evidence>
<dbReference type="Gene3D" id="1.10.10.10">
    <property type="entry name" value="Winged helix-like DNA-binding domain superfamily/Winged helix DNA-binding domain"/>
    <property type="match status" value="1"/>
</dbReference>
<keyword evidence="2" id="KW-0805">Transcription regulation</keyword>
<gene>
    <name evidence="8" type="ORF">A3860_05005</name>
</gene>
<dbReference type="InterPro" id="IPR000792">
    <property type="entry name" value="Tscrpt_reg_LuxR_C"/>
</dbReference>
<dbReference type="PANTHER" id="PTHR43214">
    <property type="entry name" value="TWO-COMPONENT RESPONSE REGULATOR"/>
    <property type="match status" value="1"/>
</dbReference>